<dbReference type="Pfam" id="PF17782">
    <property type="entry name" value="WHD_DprA"/>
    <property type="match status" value="1"/>
</dbReference>
<evidence type="ECO:0000259" key="3">
    <source>
        <dbReference type="Pfam" id="PF17782"/>
    </source>
</evidence>
<organism evidence="4 5">
    <name type="scientific">Crassaminicella indica</name>
    <dbReference type="NCBI Taxonomy" id="2855394"/>
    <lineage>
        <taxon>Bacteria</taxon>
        <taxon>Bacillati</taxon>
        <taxon>Bacillota</taxon>
        <taxon>Clostridia</taxon>
        <taxon>Eubacteriales</taxon>
        <taxon>Clostridiaceae</taxon>
        <taxon>Crassaminicella</taxon>
    </lineage>
</organism>
<dbReference type="RefSeq" id="WP_218282855.1">
    <property type="nucleotide sequence ID" value="NZ_CP078093.1"/>
</dbReference>
<gene>
    <name evidence="4" type="primary">dprA</name>
    <name evidence="4" type="ORF">KVH43_12530</name>
</gene>
<keyword evidence="5" id="KW-1185">Reference proteome</keyword>
<feature type="domain" description="DprA winged helix" evidence="3">
    <location>
        <begin position="297"/>
        <end position="356"/>
    </location>
</feature>
<dbReference type="PANTHER" id="PTHR43022">
    <property type="entry name" value="PROTEIN SMF"/>
    <property type="match status" value="1"/>
</dbReference>
<reference evidence="4" key="1">
    <citation type="submission" date="2021-07" db="EMBL/GenBank/DDBJ databases">
        <title>Complete genome sequence of Crassaminicella sp. 143-21, isolated from a deep-sea hydrothermal vent.</title>
        <authorList>
            <person name="Li X."/>
        </authorList>
    </citation>
    <scope>NUCLEOTIDE SEQUENCE</scope>
    <source>
        <strain evidence="4">143-21</strain>
    </source>
</reference>
<dbReference type="InterPro" id="IPR041614">
    <property type="entry name" value="DprA_WH"/>
</dbReference>
<dbReference type="Proteomes" id="UP000886818">
    <property type="component" value="Chromosome"/>
</dbReference>
<evidence type="ECO:0000313" key="5">
    <source>
        <dbReference type="Proteomes" id="UP000886818"/>
    </source>
</evidence>
<dbReference type="InterPro" id="IPR003488">
    <property type="entry name" value="DprA"/>
</dbReference>
<dbReference type="NCBIfam" id="TIGR00732">
    <property type="entry name" value="dprA"/>
    <property type="match status" value="1"/>
</dbReference>
<name>A0ABX8RAT3_9CLOT</name>
<dbReference type="EMBL" id="CP078093">
    <property type="protein sequence ID" value="QXM06158.1"/>
    <property type="molecule type" value="Genomic_DNA"/>
</dbReference>
<dbReference type="PANTHER" id="PTHR43022:SF1">
    <property type="entry name" value="PROTEIN SMF"/>
    <property type="match status" value="1"/>
</dbReference>
<dbReference type="Pfam" id="PF02481">
    <property type="entry name" value="DNA_processg_A"/>
    <property type="match status" value="1"/>
</dbReference>
<sequence>MDKMNEKEYMVWLHSIDGIGNKTLENLLKIFGSAENIFKAPIEKFNQFRGINKAIVNNIVKNRNPYYINELMNKIKKHNIEIIGRNSKEYPENLKNIYNPPYLLYKKGTILKKDENAIAIVGSRKASSYGKYVAYKLASDLAKKGIVVISGMAYGVDTMAHKGALEHGGRTIAVLGCGLDTCYPKANYHLMLEIEKSGAVISEYSIETKPLPGNFPVRNRIISGMSKGVIVVEASINSGSLITVEFALEQGREVFAIPGNINSSLSAGTNKLIKEGAKLVTDIEDVLEELHIEIDEKEENQIPLSALESKVYNVILDKQPIHIELLLKELSWNVDKVSSIITVLQLKGLVEQLPGKLLIAK</sequence>
<accession>A0ABX8RAT3</accession>
<protein>
    <submittedName>
        <fullName evidence="4">DNA-processing protein DprA</fullName>
    </submittedName>
</protein>
<proteinExistence type="inferred from homology"/>
<dbReference type="InterPro" id="IPR057666">
    <property type="entry name" value="DrpA_SLOG"/>
</dbReference>
<comment type="similarity">
    <text evidence="1">Belongs to the DprA/Smf family.</text>
</comment>
<evidence type="ECO:0000259" key="2">
    <source>
        <dbReference type="Pfam" id="PF02481"/>
    </source>
</evidence>
<feature type="domain" description="Smf/DprA SLOG" evidence="2">
    <location>
        <begin position="82"/>
        <end position="290"/>
    </location>
</feature>
<evidence type="ECO:0000256" key="1">
    <source>
        <dbReference type="ARBA" id="ARBA00006525"/>
    </source>
</evidence>
<evidence type="ECO:0000313" key="4">
    <source>
        <dbReference type="EMBL" id="QXM06158.1"/>
    </source>
</evidence>